<proteinExistence type="predicted"/>
<reference evidence="1" key="1">
    <citation type="journal article" date="2020" name="Nature">
        <title>Giant virus diversity and host interactions through global metagenomics.</title>
        <authorList>
            <person name="Schulz F."/>
            <person name="Roux S."/>
            <person name="Paez-Espino D."/>
            <person name="Jungbluth S."/>
            <person name="Walsh D.A."/>
            <person name="Denef V.J."/>
            <person name="McMahon K.D."/>
            <person name="Konstantinidis K.T."/>
            <person name="Eloe-Fadrosh E.A."/>
            <person name="Kyrpides N.C."/>
            <person name="Woyke T."/>
        </authorList>
    </citation>
    <scope>NUCLEOTIDE SEQUENCE</scope>
    <source>
        <strain evidence="1">GVMAG-M-3300025626-8</strain>
    </source>
</reference>
<organism evidence="1">
    <name type="scientific">viral metagenome</name>
    <dbReference type="NCBI Taxonomy" id="1070528"/>
    <lineage>
        <taxon>unclassified sequences</taxon>
        <taxon>metagenomes</taxon>
        <taxon>organismal metagenomes</taxon>
    </lineage>
</organism>
<sequence length="129" mass="15388">MLYELFTYYFGDYAEDETQPTKRPPSPRADHHIGTEKYRYRVAHTDKQRRRAIKAGIEELKQLFMLSMHDEKKALDMAIKKKRKRLTLIRTFHRSKPCCHTLHNDVLWLYNYYSLNTSGLAFECSTPKS</sequence>
<name>A0A6C0IZY4_9ZZZZ</name>
<dbReference type="EMBL" id="MN740287">
    <property type="protein sequence ID" value="QHT98120.1"/>
    <property type="molecule type" value="Genomic_DNA"/>
</dbReference>
<dbReference type="AlphaFoldDB" id="A0A6C0IZY4"/>
<evidence type="ECO:0000313" key="1">
    <source>
        <dbReference type="EMBL" id="QHT98120.1"/>
    </source>
</evidence>
<accession>A0A6C0IZY4</accession>
<protein>
    <submittedName>
        <fullName evidence="1">Uncharacterized protein</fullName>
    </submittedName>
</protein>